<protein>
    <submittedName>
        <fullName evidence="4">Putative DNA primase/helicase</fullName>
    </submittedName>
</protein>
<sequence>MTTAKAAGALSFVPPHDRDLWVRMAMAIKSEFAEDGFDAWDTWSQGAESYNEKSARAVWRSIGTAGKIGIGSLFHEAAANGWRDNDQPRGPLSAQEEAEKQRARAVRDAATAEEEIRKQRGYRAAAEASQKLIDLCTLETHYYLNAKGLPAAVGLVADHVLIVPMRNLETNQLQGMQSIEWMPEERQWEKKMAFGMRAKGAVLRLGNRNAAETFLCEGYVTGLSIEMALRRLRLNASVLICFSDSNMAHVAEMVQGRAFVCADHDVSGAGEKAAKKTGLRYCMSDAIGEDVNDLHQRAGLMALCKLIIDVRMRSK</sequence>
<evidence type="ECO:0000259" key="3">
    <source>
        <dbReference type="Pfam" id="PF13362"/>
    </source>
</evidence>
<evidence type="ECO:0000256" key="1">
    <source>
        <dbReference type="SAM" id="MobiDB-lite"/>
    </source>
</evidence>
<organism evidence="4 5">
    <name type="scientific">Glaciimonas immobilis</name>
    <dbReference type="NCBI Taxonomy" id="728004"/>
    <lineage>
        <taxon>Bacteria</taxon>
        <taxon>Pseudomonadati</taxon>
        <taxon>Pseudomonadota</taxon>
        <taxon>Betaproteobacteria</taxon>
        <taxon>Burkholderiales</taxon>
        <taxon>Oxalobacteraceae</taxon>
        <taxon>Glaciimonas</taxon>
    </lineage>
</organism>
<evidence type="ECO:0000259" key="2">
    <source>
        <dbReference type="Pfam" id="PF08707"/>
    </source>
</evidence>
<comment type="caution">
    <text evidence="4">The sequence shown here is derived from an EMBL/GenBank/DDBJ whole genome shotgun (WGS) entry which is preliminary data.</text>
</comment>
<evidence type="ECO:0000313" key="4">
    <source>
        <dbReference type="EMBL" id="MBB5198636.1"/>
    </source>
</evidence>
<keyword evidence="4" id="KW-0347">Helicase</keyword>
<proteinExistence type="predicted"/>
<name>A0A840RNR7_9BURK</name>
<keyword evidence="4" id="KW-0067">ATP-binding</keyword>
<dbReference type="AlphaFoldDB" id="A0A840RNR7"/>
<feature type="domain" description="Primase C-terminal 2" evidence="2">
    <location>
        <begin position="9"/>
        <end position="77"/>
    </location>
</feature>
<dbReference type="Pfam" id="PF13362">
    <property type="entry name" value="Toprim_3"/>
    <property type="match status" value="1"/>
</dbReference>
<dbReference type="GO" id="GO:0004386">
    <property type="term" value="F:helicase activity"/>
    <property type="evidence" value="ECO:0007669"/>
    <property type="project" value="UniProtKB-KW"/>
</dbReference>
<dbReference type="GO" id="GO:0016817">
    <property type="term" value="F:hydrolase activity, acting on acid anhydrides"/>
    <property type="evidence" value="ECO:0007669"/>
    <property type="project" value="InterPro"/>
</dbReference>
<keyword evidence="5" id="KW-1185">Reference proteome</keyword>
<dbReference type="InterPro" id="IPR014819">
    <property type="entry name" value="PriCT_2"/>
</dbReference>
<feature type="region of interest" description="Disordered" evidence="1">
    <location>
        <begin position="81"/>
        <end position="100"/>
    </location>
</feature>
<dbReference type="RefSeq" id="WP_168052731.1">
    <property type="nucleotide sequence ID" value="NZ_JAAOZT010000002.1"/>
</dbReference>
<gene>
    <name evidence="4" type="ORF">HNR39_000446</name>
</gene>
<dbReference type="Proteomes" id="UP000571084">
    <property type="component" value="Unassembled WGS sequence"/>
</dbReference>
<dbReference type="InterPro" id="IPR006171">
    <property type="entry name" value="TOPRIM_dom"/>
</dbReference>
<dbReference type="EMBL" id="JACHHQ010000001">
    <property type="protein sequence ID" value="MBB5198636.1"/>
    <property type="molecule type" value="Genomic_DNA"/>
</dbReference>
<reference evidence="4 5" key="1">
    <citation type="submission" date="2020-08" db="EMBL/GenBank/DDBJ databases">
        <title>Genomic Encyclopedia of Type Strains, Phase IV (KMG-IV): sequencing the most valuable type-strain genomes for metagenomic binning, comparative biology and taxonomic classification.</title>
        <authorList>
            <person name="Goeker M."/>
        </authorList>
    </citation>
    <scope>NUCLEOTIDE SEQUENCE [LARGE SCALE GENOMIC DNA]</scope>
    <source>
        <strain evidence="4 5">DSM 23240</strain>
    </source>
</reference>
<evidence type="ECO:0000313" key="5">
    <source>
        <dbReference type="Proteomes" id="UP000571084"/>
    </source>
</evidence>
<keyword evidence="4" id="KW-0547">Nucleotide-binding</keyword>
<keyword evidence="4" id="KW-0378">Hydrolase</keyword>
<feature type="domain" description="Toprim" evidence="3">
    <location>
        <begin position="214"/>
        <end position="299"/>
    </location>
</feature>
<accession>A0A840RNR7</accession>
<dbReference type="Pfam" id="PF08707">
    <property type="entry name" value="PriCT_2"/>
    <property type="match status" value="1"/>
</dbReference>